<accession>A0A4Q2U3Z1</accession>
<feature type="signal peptide" evidence="1">
    <location>
        <begin position="1"/>
        <end position="23"/>
    </location>
</feature>
<comment type="caution">
    <text evidence="2">The sequence shown here is derived from an EMBL/GenBank/DDBJ whole genome shotgun (WGS) entry which is preliminary data.</text>
</comment>
<evidence type="ECO:0000313" key="3">
    <source>
        <dbReference type="Proteomes" id="UP000290759"/>
    </source>
</evidence>
<dbReference type="Proteomes" id="UP000290759">
    <property type="component" value="Unassembled WGS sequence"/>
</dbReference>
<organism evidence="2 3">
    <name type="scientific">Lichenibacterium minor</name>
    <dbReference type="NCBI Taxonomy" id="2316528"/>
    <lineage>
        <taxon>Bacteria</taxon>
        <taxon>Pseudomonadati</taxon>
        <taxon>Pseudomonadota</taxon>
        <taxon>Alphaproteobacteria</taxon>
        <taxon>Hyphomicrobiales</taxon>
        <taxon>Lichenihabitantaceae</taxon>
        <taxon>Lichenibacterium</taxon>
    </lineage>
</organism>
<sequence>MTMRIAPLALCAAVLLSTSLPCAAKMVSAKEQARAQAERACYLDAKALCPDAIPDEAKVASCFAAKRPRLSAACGAIFDAGI</sequence>
<gene>
    <name evidence="2" type="ORF">D3273_18400</name>
</gene>
<dbReference type="OrthoDB" id="8245037at2"/>
<protein>
    <recommendedName>
        <fullName evidence="4">3',5'-cyclic-nucleotide phosphodiesterase</fullName>
    </recommendedName>
</protein>
<dbReference type="RefSeq" id="WP_129228358.1">
    <property type="nucleotide sequence ID" value="NZ_QYBB01000024.1"/>
</dbReference>
<reference evidence="2 3" key="1">
    <citation type="submission" date="2018-12" db="EMBL/GenBank/DDBJ databases">
        <authorList>
            <person name="Grouzdev D.S."/>
            <person name="Krutkina M.S."/>
        </authorList>
    </citation>
    <scope>NUCLEOTIDE SEQUENCE [LARGE SCALE GENOMIC DNA]</scope>
    <source>
        <strain evidence="2 3">RmlP026</strain>
    </source>
</reference>
<keyword evidence="3" id="KW-1185">Reference proteome</keyword>
<keyword evidence="1" id="KW-0732">Signal</keyword>
<dbReference type="AlphaFoldDB" id="A0A4Q2U3Z1"/>
<evidence type="ECO:0008006" key="4">
    <source>
        <dbReference type="Google" id="ProtNLM"/>
    </source>
</evidence>
<feature type="chain" id="PRO_5020704329" description="3',5'-cyclic-nucleotide phosphodiesterase" evidence="1">
    <location>
        <begin position="24"/>
        <end position="82"/>
    </location>
</feature>
<evidence type="ECO:0000256" key="1">
    <source>
        <dbReference type="SAM" id="SignalP"/>
    </source>
</evidence>
<reference evidence="2 3" key="2">
    <citation type="submission" date="2019-02" db="EMBL/GenBank/DDBJ databases">
        <title>'Lichenibacterium ramalinii' gen. nov. sp. nov., 'Lichenibacterium minor' gen. nov. sp. nov.</title>
        <authorList>
            <person name="Pankratov T."/>
        </authorList>
    </citation>
    <scope>NUCLEOTIDE SEQUENCE [LARGE SCALE GENOMIC DNA]</scope>
    <source>
        <strain evidence="2 3">RmlP026</strain>
    </source>
</reference>
<evidence type="ECO:0000313" key="2">
    <source>
        <dbReference type="EMBL" id="RYC30508.1"/>
    </source>
</evidence>
<proteinExistence type="predicted"/>
<dbReference type="EMBL" id="QYBB01000024">
    <property type="protein sequence ID" value="RYC30508.1"/>
    <property type="molecule type" value="Genomic_DNA"/>
</dbReference>
<name>A0A4Q2U3Z1_9HYPH</name>